<proteinExistence type="predicted"/>
<protein>
    <submittedName>
        <fullName evidence="1">Uncharacterized protein</fullName>
    </submittedName>
</protein>
<reference evidence="1 2" key="1">
    <citation type="submission" date="2020-02" db="EMBL/GenBank/DDBJ databases">
        <title>Genome analysis of Thermosulfuriphilus ammonigenes ST65T, an anaerobic thermophilic chemolithoautotrophic bacterium isolated from a deep-sea hydrothermal vent.</title>
        <authorList>
            <person name="Slobodkina G."/>
            <person name="Allioux M."/>
            <person name="Merkel A."/>
            <person name="Alain K."/>
            <person name="Jebbar M."/>
            <person name="Slobodkin A."/>
        </authorList>
    </citation>
    <scope>NUCLEOTIDE SEQUENCE [LARGE SCALE GENOMIC DNA]</scope>
    <source>
        <strain evidence="1 2">ST65</strain>
    </source>
</reference>
<name>A0A6G7PW68_9BACT</name>
<dbReference type="AlphaFoldDB" id="A0A6G7PW68"/>
<dbReference type="Proteomes" id="UP000502179">
    <property type="component" value="Chromosome"/>
</dbReference>
<evidence type="ECO:0000313" key="1">
    <source>
        <dbReference type="EMBL" id="QIJ71860.1"/>
    </source>
</evidence>
<sequence>MNLREKGNLSSLKPWLQRTLSDSRPEKALRNRIKRWLKEKVRGLPPGFIFRVSARKEKGKFIIDIEVPAWAEANPVRLHQLDLLMAQLEELGLTVNVFYREDLPEKEGLFDELS</sequence>
<dbReference type="RefSeq" id="WP_166032078.1">
    <property type="nucleotide sequence ID" value="NZ_CP048877.1"/>
</dbReference>
<keyword evidence="2" id="KW-1185">Reference proteome</keyword>
<organism evidence="1 2">
    <name type="scientific">Thermosulfuriphilus ammonigenes</name>
    <dbReference type="NCBI Taxonomy" id="1936021"/>
    <lineage>
        <taxon>Bacteria</taxon>
        <taxon>Pseudomonadati</taxon>
        <taxon>Thermodesulfobacteriota</taxon>
        <taxon>Thermodesulfobacteria</taxon>
        <taxon>Thermodesulfobacteriales</taxon>
        <taxon>Thermodesulfobacteriaceae</taxon>
        <taxon>Thermosulfuriphilus</taxon>
    </lineage>
</organism>
<dbReference type="EMBL" id="CP048877">
    <property type="protein sequence ID" value="QIJ71860.1"/>
    <property type="molecule type" value="Genomic_DNA"/>
</dbReference>
<gene>
    <name evidence="1" type="ORF">G4V39_06100</name>
</gene>
<accession>A0A6G7PW68</accession>
<evidence type="ECO:0000313" key="2">
    <source>
        <dbReference type="Proteomes" id="UP000502179"/>
    </source>
</evidence>
<dbReference type="KEGG" id="tav:G4V39_06100"/>